<reference evidence="2" key="1">
    <citation type="submission" date="2021-06" db="EMBL/GenBank/DDBJ databases">
        <authorList>
            <person name="Kallberg Y."/>
            <person name="Tangrot J."/>
            <person name="Rosling A."/>
        </authorList>
    </citation>
    <scope>NUCLEOTIDE SEQUENCE</scope>
    <source>
        <strain evidence="2">FL130A</strain>
    </source>
</reference>
<feature type="compositionally biased region" description="Polar residues" evidence="1">
    <location>
        <begin position="213"/>
        <end position="224"/>
    </location>
</feature>
<feature type="compositionally biased region" description="Polar residues" evidence="1">
    <location>
        <begin position="300"/>
        <end position="345"/>
    </location>
</feature>
<keyword evidence="3" id="KW-1185">Reference proteome</keyword>
<feature type="region of interest" description="Disordered" evidence="1">
    <location>
        <begin position="166"/>
        <end position="359"/>
    </location>
</feature>
<dbReference type="SUPFAM" id="SSF54427">
    <property type="entry name" value="NTF2-like"/>
    <property type="match status" value="1"/>
</dbReference>
<dbReference type="Proteomes" id="UP000789508">
    <property type="component" value="Unassembled WGS sequence"/>
</dbReference>
<dbReference type="OrthoDB" id="5440at2759"/>
<evidence type="ECO:0000313" key="2">
    <source>
        <dbReference type="EMBL" id="CAG8438700.1"/>
    </source>
</evidence>
<protein>
    <submittedName>
        <fullName evidence="2">8720_t:CDS:1</fullName>
    </submittedName>
</protein>
<dbReference type="EMBL" id="CAJVPS010000005">
    <property type="protein sequence ID" value="CAG8438700.1"/>
    <property type="molecule type" value="Genomic_DNA"/>
</dbReference>
<dbReference type="Gene3D" id="3.10.450.50">
    <property type="match status" value="1"/>
</dbReference>
<name>A0A9N8V5C3_9GLOM</name>
<evidence type="ECO:0000313" key="3">
    <source>
        <dbReference type="Proteomes" id="UP000789508"/>
    </source>
</evidence>
<proteinExistence type="predicted"/>
<gene>
    <name evidence="2" type="ORF">ALEPTO_LOCUS117</name>
</gene>
<dbReference type="InterPro" id="IPR032710">
    <property type="entry name" value="NTF2-like_dom_sf"/>
</dbReference>
<comment type="caution">
    <text evidence="2">The sequence shown here is derived from an EMBL/GenBank/DDBJ whole genome shotgun (WGS) entry which is preliminary data.</text>
</comment>
<accession>A0A9N8V5C3</accession>
<dbReference type="AlphaFoldDB" id="A0A9N8V5C3"/>
<sequence>MSIQQTWNEYKRHRDGDHFTDTATLLFVPTASGARGYDAVRQYLAAAYDTTKLSVKEKVIHRTISNDSIVEEAETTINFITGEGKWIIPGIDSRHTMDTTIVIPMVTIASFDLNRISSIRIYWDQASVLKQLKLITDKNSWPIVGERQIDGIRDVTNAYLNQFGKPDLPAGVSQSSESTRRNVHTTSRVNQPGGAGGKSSVFGDDAYEEPSRRFNQNKNTSQFSFGGGDEISGKSDLPAGISQSSESTRRNVHTTSRVNQPGGAGGKSSVFGDDAYEEPSRRFNQNKNTSQFSFGGGDDVQTSGSITGSNKKYFSRDQSTVTFGNEDQSANQEQEQSTRFRTSSRIAKEPGGGSQITFG</sequence>
<feature type="compositionally biased region" description="Gly residues" evidence="1">
    <location>
        <begin position="350"/>
        <end position="359"/>
    </location>
</feature>
<organism evidence="2 3">
    <name type="scientific">Ambispora leptoticha</name>
    <dbReference type="NCBI Taxonomy" id="144679"/>
    <lineage>
        <taxon>Eukaryota</taxon>
        <taxon>Fungi</taxon>
        <taxon>Fungi incertae sedis</taxon>
        <taxon>Mucoromycota</taxon>
        <taxon>Glomeromycotina</taxon>
        <taxon>Glomeromycetes</taxon>
        <taxon>Archaeosporales</taxon>
        <taxon>Ambisporaceae</taxon>
        <taxon>Ambispora</taxon>
    </lineage>
</organism>
<feature type="compositionally biased region" description="Polar residues" evidence="1">
    <location>
        <begin position="282"/>
        <end position="293"/>
    </location>
</feature>
<evidence type="ECO:0000256" key="1">
    <source>
        <dbReference type="SAM" id="MobiDB-lite"/>
    </source>
</evidence>